<protein>
    <recommendedName>
        <fullName evidence="5">PPPDE domain-containing protein</fullName>
    </recommendedName>
</protein>
<comment type="caution">
    <text evidence="6">The sequence shown here is derived from an EMBL/GenBank/DDBJ whole genome shotgun (WGS) entry which is preliminary data.</text>
</comment>
<name>A0A5N6KRB1_9ROSI</name>
<dbReference type="GO" id="GO:0006508">
    <property type="term" value="P:proteolysis"/>
    <property type="evidence" value="ECO:0007669"/>
    <property type="project" value="UniProtKB-KW"/>
</dbReference>
<feature type="region of interest" description="Disordered" evidence="4">
    <location>
        <begin position="135"/>
        <end position="210"/>
    </location>
</feature>
<reference evidence="6 7" key="1">
    <citation type="submission" date="2019-06" db="EMBL/GenBank/DDBJ databases">
        <title>A chromosomal-level reference genome of Carpinus fangiana (Coryloideae, Betulaceae).</title>
        <authorList>
            <person name="Yang X."/>
            <person name="Wang Z."/>
            <person name="Zhang L."/>
            <person name="Hao G."/>
            <person name="Liu J."/>
            <person name="Yang Y."/>
        </authorList>
    </citation>
    <scope>NUCLEOTIDE SEQUENCE [LARGE SCALE GENOMIC DNA]</scope>
    <source>
        <strain evidence="6">Cfa_2016G</strain>
        <tissue evidence="6">Leaf</tissue>
    </source>
</reference>
<keyword evidence="2" id="KW-0645">Protease</keyword>
<dbReference type="PROSITE" id="PS51858">
    <property type="entry name" value="PPPDE"/>
    <property type="match status" value="1"/>
</dbReference>
<dbReference type="InterPro" id="IPR008580">
    <property type="entry name" value="PPPDE_dom"/>
</dbReference>
<comment type="similarity">
    <text evidence="1">Belongs to the DeSI family.</text>
</comment>
<evidence type="ECO:0000256" key="4">
    <source>
        <dbReference type="SAM" id="MobiDB-lite"/>
    </source>
</evidence>
<proteinExistence type="inferred from homology"/>
<feature type="compositionally biased region" description="Basic residues" evidence="4">
    <location>
        <begin position="173"/>
        <end position="188"/>
    </location>
</feature>
<keyword evidence="7" id="KW-1185">Reference proteome</keyword>
<dbReference type="AlphaFoldDB" id="A0A5N6KRB1"/>
<keyword evidence="3" id="KW-0378">Hydrolase</keyword>
<dbReference type="Pfam" id="PF05903">
    <property type="entry name" value="Peptidase_C97"/>
    <property type="match status" value="1"/>
</dbReference>
<dbReference type="EMBL" id="VIBQ01000010">
    <property type="protein sequence ID" value="KAB8339058.1"/>
    <property type="molecule type" value="Genomic_DNA"/>
</dbReference>
<dbReference type="Gene3D" id="3.90.1720.30">
    <property type="entry name" value="PPPDE domains"/>
    <property type="match status" value="1"/>
</dbReference>
<dbReference type="Proteomes" id="UP000327013">
    <property type="component" value="Unassembled WGS sequence"/>
</dbReference>
<dbReference type="PANTHER" id="PTHR12378:SF80">
    <property type="entry name" value="IP06716P-RELATED"/>
    <property type="match status" value="1"/>
</dbReference>
<accession>A0A5N6KRB1</accession>
<evidence type="ECO:0000256" key="3">
    <source>
        <dbReference type="ARBA" id="ARBA00022801"/>
    </source>
</evidence>
<sequence length="210" mass="23238">MLHTGVVIDGKEYAFGGHNKTGVSGVYYTQVGTVPPGGVFRCEILQGFTFRTPKEIKKIIKEASHQFQGPQWNLLTNNCNHFTHHLCRELTGHPAPAWINRAASIGVAVPCIVPKAWISPPDAETADGDLLEEDEGRTDEGASMLHNQAPDPFRKSNDEFTSDEDETEDHGRSSRRSQHKPRQSRKRDIKTTDTSGRTIPVSERAPLPTG</sequence>
<gene>
    <name evidence="6" type="ORF">FH972_021994</name>
</gene>
<organism evidence="6 7">
    <name type="scientific">Carpinus fangiana</name>
    <dbReference type="NCBI Taxonomy" id="176857"/>
    <lineage>
        <taxon>Eukaryota</taxon>
        <taxon>Viridiplantae</taxon>
        <taxon>Streptophyta</taxon>
        <taxon>Embryophyta</taxon>
        <taxon>Tracheophyta</taxon>
        <taxon>Spermatophyta</taxon>
        <taxon>Magnoliopsida</taxon>
        <taxon>eudicotyledons</taxon>
        <taxon>Gunneridae</taxon>
        <taxon>Pentapetalae</taxon>
        <taxon>rosids</taxon>
        <taxon>fabids</taxon>
        <taxon>Fagales</taxon>
        <taxon>Betulaceae</taxon>
        <taxon>Carpinus</taxon>
    </lineage>
</organism>
<dbReference type="GO" id="GO:0101005">
    <property type="term" value="F:deubiquitinase activity"/>
    <property type="evidence" value="ECO:0007669"/>
    <property type="project" value="TreeGrafter"/>
</dbReference>
<evidence type="ECO:0000313" key="7">
    <source>
        <dbReference type="Proteomes" id="UP000327013"/>
    </source>
</evidence>
<evidence type="ECO:0000256" key="2">
    <source>
        <dbReference type="ARBA" id="ARBA00022670"/>
    </source>
</evidence>
<evidence type="ECO:0000256" key="1">
    <source>
        <dbReference type="ARBA" id="ARBA00008140"/>
    </source>
</evidence>
<dbReference type="OrthoDB" id="21221at2759"/>
<feature type="domain" description="PPPDE" evidence="5">
    <location>
        <begin position="1"/>
        <end position="117"/>
    </location>
</feature>
<dbReference type="SMART" id="SM01179">
    <property type="entry name" value="DUF862"/>
    <property type="match status" value="1"/>
</dbReference>
<evidence type="ECO:0000259" key="5">
    <source>
        <dbReference type="PROSITE" id="PS51858"/>
    </source>
</evidence>
<dbReference type="PANTHER" id="PTHR12378">
    <property type="entry name" value="DESUMOYLATING ISOPEPTIDASE"/>
    <property type="match status" value="1"/>
</dbReference>
<dbReference type="InterPro" id="IPR042266">
    <property type="entry name" value="PPPDE_sf"/>
</dbReference>
<evidence type="ECO:0000313" key="6">
    <source>
        <dbReference type="EMBL" id="KAB8339058.1"/>
    </source>
</evidence>
<dbReference type="GO" id="GO:0016579">
    <property type="term" value="P:protein deubiquitination"/>
    <property type="evidence" value="ECO:0007669"/>
    <property type="project" value="TreeGrafter"/>
</dbReference>